<keyword evidence="5" id="KW-1185">Reference proteome</keyword>
<evidence type="ECO:0000313" key="5">
    <source>
        <dbReference type="Proteomes" id="UP001499951"/>
    </source>
</evidence>
<evidence type="ECO:0000313" key="4">
    <source>
        <dbReference type="EMBL" id="GAA0587138.1"/>
    </source>
</evidence>
<name>A0ABN1FBD8_9PROT</name>
<dbReference type="SMART" id="SM00530">
    <property type="entry name" value="HTH_XRE"/>
    <property type="match status" value="1"/>
</dbReference>
<proteinExistence type="predicted"/>
<keyword evidence="1" id="KW-0238">DNA-binding</keyword>
<dbReference type="Gene3D" id="1.10.260.40">
    <property type="entry name" value="lambda repressor-like DNA-binding domains"/>
    <property type="match status" value="1"/>
</dbReference>
<dbReference type="InterPro" id="IPR010982">
    <property type="entry name" value="Lambda_DNA-bd_dom_sf"/>
</dbReference>
<dbReference type="PANTHER" id="PTHR46797">
    <property type="entry name" value="HTH-TYPE TRANSCRIPTIONAL REGULATOR"/>
    <property type="match status" value="1"/>
</dbReference>
<evidence type="ECO:0000259" key="3">
    <source>
        <dbReference type="PROSITE" id="PS50943"/>
    </source>
</evidence>
<dbReference type="PROSITE" id="PS50943">
    <property type="entry name" value="HTH_CROC1"/>
    <property type="match status" value="1"/>
</dbReference>
<protein>
    <recommendedName>
        <fullName evidence="3">HTH cro/C1-type domain-containing protein</fullName>
    </recommendedName>
</protein>
<sequence>MARLEHIFGKRVREMRIGLGMTQPQLAEAIDMSVEWVRRIEQGGASPSFETITALAKALNVRPQDLFGETSPPLASRISAAVQGLSEEQVAWLIDGARLLQQSGFGSAGGRAARPRRGRGSAAKKVRKRT</sequence>
<evidence type="ECO:0000256" key="2">
    <source>
        <dbReference type="SAM" id="MobiDB-lite"/>
    </source>
</evidence>
<dbReference type="PANTHER" id="PTHR46797:SF1">
    <property type="entry name" value="METHYLPHOSPHONATE SYNTHASE"/>
    <property type="match status" value="1"/>
</dbReference>
<dbReference type="RefSeq" id="WP_166937417.1">
    <property type="nucleotide sequence ID" value="NZ_BAAADD010000013.1"/>
</dbReference>
<comment type="caution">
    <text evidence="4">The sequence shown here is derived from an EMBL/GenBank/DDBJ whole genome shotgun (WGS) entry which is preliminary data.</text>
</comment>
<dbReference type="CDD" id="cd00093">
    <property type="entry name" value="HTH_XRE"/>
    <property type="match status" value="1"/>
</dbReference>
<dbReference type="InterPro" id="IPR001387">
    <property type="entry name" value="Cro/C1-type_HTH"/>
</dbReference>
<feature type="domain" description="HTH cro/C1-type" evidence="3">
    <location>
        <begin position="12"/>
        <end position="66"/>
    </location>
</feature>
<feature type="compositionally biased region" description="Basic residues" evidence="2">
    <location>
        <begin position="113"/>
        <end position="130"/>
    </location>
</feature>
<dbReference type="Pfam" id="PF01381">
    <property type="entry name" value="HTH_3"/>
    <property type="match status" value="1"/>
</dbReference>
<dbReference type="SUPFAM" id="SSF47413">
    <property type="entry name" value="lambda repressor-like DNA-binding domains"/>
    <property type="match status" value="1"/>
</dbReference>
<evidence type="ECO:0000256" key="1">
    <source>
        <dbReference type="ARBA" id="ARBA00023125"/>
    </source>
</evidence>
<dbReference type="InterPro" id="IPR050807">
    <property type="entry name" value="TransReg_Diox_bact_type"/>
</dbReference>
<dbReference type="EMBL" id="BAAADD010000013">
    <property type="protein sequence ID" value="GAA0587138.1"/>
    <property type="molecule type" value="Genomic_DNA"/>
</dbReference>
<reference evidence="4 5" key="1">
    <citation type="journal article" date="2019" name="Int. J. Syst. Evol. Microbiol.">
        <title>The Global Catalogue of Microorganisms (GCM) 10K type strain sequencing project: providing services to taxonomists for standard genome sequencing and annotation.</title>
        <authorList>
            <consortium name="The Broad Institute Genomics Platform"/>
            <consortium name="The Broad Institute Genome Sequencing Center for Infectious Disease"/>
            <person name="Wu L."/>
            <person name="Ma J."/>
        </authorList>
    </citation>
    <scope>NUCLEOTIDE SEQUENCE [LARGE SCALE GENOMIC DNA]</scope>
    <source>
        <strain evidence="4 5">JCM 15089</strain>
    </source>
</reference>
<feature type="region of interest" description="Disordered" evidence="2">
    <location>
        <begin position="105"/>
        <end position="130"/>
    </location>
</feature>
<gene>
    <name evidence="4" type="ORF">GCM10008942_40200</name>
</gene>
<organism evidence="4 5">
    <name type="scientific">Rhizomicrobium electricum</name>
    <dbReference type="NCBI Taxonomy" id="480070"/>
    <lineage>
        <taxon>Bacteria</taxon>
        <taxon>Pseudomonadati</taxon>
        <taxon>Pseudomonadota</taxon>
        <taxon>Alphaproteobacteria</taxon>
        <taxon>Micropepsales</taxon>
        <taxon>Micropepsaceae</taxon>
        <taxon>Rhizomicrobium</taxon>
    </lineage>
</organism>
<accession>A0ABN1FBD8</accession>
<dbReference type="Proteomes" id="UP001499951">
    <property type="component" value="Unassembled WGS sequence"/>
</dbReference>